<dbReference type="PANTHER" id="PTHR11552:SF201">
    <property type="entry name" value="GLUCOSE-METHANOL-CHOLINE OXIDOREDUCTASE N-TERMINAL DOMAIN-CONTAINING PROTEIN"/>
    <property type="match status" value="1"/>
</dbReference>
<evidence type="ECO:0000256" key="1">
    <source>
        <dbReference type="ARBA" id="ARBA00001974"/>
    </source>
</evidence>
<comment type="caution">
    <text evidence="14">The sequence shown here is derived from an EMBL/GenBank/DDBJ whole genome shotgun (WGS) entry which is preliminary data.</text>
</comment>
<dbReference type="InterPro" id="IPR027424">
    <property type="entry name" value="Glucose_Oxidase_domain_2"/>
</dbReference>
<feature type="domain" description="Glucose-methanol-choline oxidoreductase N-terminal" evidence="12">
    <location>
        <begin position="112"/>
        <end position="135"/>
    </location>
</feature>
<dbReference type="PANTHER" id="PTHR11552">
    <property type="entry name" value="GLUCOSE-METHANOL-CHOLINE GMC OXIDOREDUCTASE"/>
    <property type="match status" value="1"/>
</dbReference>
<keyword evidence="3 10" id="KW-0285">Flavoprotein</keyword>
<evidence type="ECO:0000256" key="8">
    <source>
        <dbReference type="PIRSR" id="PIRSR000137-1"/>
    </source>
</evidence>
<dbReference type="Gene3D" id="4.10.450.10">
    <property type="entry name" value="Glucose Oxidase, domain 2"/>
    <property type="match status" value="1"/>
</dbReference>
<dbReference type="AlphaFoldDB" id="A0A550BTP1"/>
<keyword evidence="5 9" id="KW-0274">FAD</keyword>
<keyword evidence="4 11" id="KW-0732">Signal</keyword>
<comment type="similarity">
    <text evidence="2 10">Belongs to the GMC oxidoreductase family.</text>
</comment>
<evidence type="ECO:0000256" key="5">
    <source>
        <dbReference type="ARBA" id="ARBA00022827"/>
    </source>
</evidence>
<dbReference type="Proteomes" id="UP000320762">
    <property type="component" value="Unassembled WGS sequence"/>
</dbReference>
<evidence type="ECO:0000256" key="10">
    <source>
        <dbReference type="RuleBase" id="RU003968"/>
    </source>
</evidence>
<feature type="binding site" evidence="9">
    <location>
        <position position="271"/>
    </location>
    <ligand>
        <name>FAD</name>
        <dbReference type="ChEBI" id="CHEBI:57692"/>
    </ligand>
</feature>
<evidence type="ECO:0000256" key="7">
    <source>
        <dbReference type="ARBA" id="ARBA00023180"/>
    </source>
</evidence>
<dbReference type="InterPro" id="IPR012132">
    <property type="entry name" value="GMC_OxRdtase"/>
</dbReference>
<evidence type="ECO:0000313" key="14">
    <source>
        <dbReference type="EMBL" id="TRM55903.1"/>
    </source>
</evidence>
<name>A0A550BTP1_9AGAR</name>
<dbReference type="Gene3D" id="3.50.50.60">
    <property type="entry name" value="FAD/NAD(P)-binding domain"/>
    <property type="match status" value="1"/>
</dbReference>
<evidence type="ECO:0000259" key="12">
    <source>
        <dbReference type="PROSITE" id="PS00623"/>
    </source>
</evidence>
<organism evidence="14 15">
    <name type="scientific">Schizophyllum amplum</name>
    <dbReference type="NCBI Taxonomy" id="97359"/>
    <lineage>
        <taxon>Eukaryota</taxon>
        <taxon>Fungi</taxon>
        <taxon>Dikarya</taxon>
        <taxon>Basidiomycota</taxon>
        <taxon>Agaricomycotina</taxon>
        <taxon>Agaricomycetes</taxon>
        <taxon>Agaricomycetidae</taxon>
        <taxon>Agaricales</taxon>
        <taxon>Schizophyllaceae</taxon>
        <taxon>Schizophyllum</taxon>
    </lineage>
</organism>
<evidence type="ECO:0000259" key="13">
    <source>
        <dbReference type="PROSITE" id="PS00624"/>
    </source>
</evidence>
<dbReference type="STRING" id="97359.A0A550BTP1"/>
<protein>
    <recommendedName>
        <fullName evidence="12 13">Glucose-methanol-choline oxidoreductase N-terminal domain-containing protein</fullName>
    </recommendedName>
</protein>
<evidence type="ECO:0000256" key="11">
    <source>
        <dbReference type="SAM" id="SignalP"/>
    </source>
</evidence>
<evidence type="ECO:0000256" key="6">
    <source>
        <dbReference type="ARBA" id="ARBA00023002"/>
    </source>
</evidence>
<reference evidence="14 15" key="1">
    <citation type="journal article" date="2019" name="New Phytol.">
        <title>Comparative genomics reveals unique wood-decay strategies and fruiting body development in the Schizophyllaceae.</title>
        <authorList>
            <person name="Almasi E."/>
            <person name="Sahu N."/>
            <person name="Krizsan K."/>
            <person name="Balint B."/>
            <person name="Kovacs G.M."/>
            <person name="Kiss B."/>
            <person name="Cseklye J."/>
            <person name="Drula E."/>
            <person name="Henrissat B."/>
            <person name="Nagy I."/>
            <person name="Chovatia M."/>
            <person name="Adam C."/>
            <person name="LaButti K."/>
            <person name="Lipzen A."/>
            <person name="Riley R."/>
            <person name="Grigoriev I.V."/>
            <person name="Nagy L.G."/>
        </authorList>
    </citation>
    <scope>NUCLEOTIDE SEQUENCE [LARGE SCALE GENOMIC DNA]</scope>
    <source>
        <strain evidence="14 15">NL-1724</strain>
    </source>
</reference>
<comment type="cofactor">
    <cofactor evidence="1 9">
        <name>FAD</name>
        <dbReference type="ChEBI" id="CHEBI:57692"/>
    </cofactor>
</comment>
<dbReference type="SUPFAM" id="SSF51905">
    <property type="entry name" value="FAD/NAD(P)-binding domain"/>
    <property type="match status" value="1"/>
</dbReference>
<accession>A0A550BTP1</accession>
<evidence type="ECO:0000313" key="15">
    <source>
        <dbReference type="Proteomes" id="UP000320762"/>
    </source>
</evidence>
<dbReference type="InterPro" id="IPR007867">
    <property type="entry name" value="GMC_OxRtase_C"/>
</dbReference>
<keyword evidence="15" id="KW-1185">Reference proteome</keyword>
<feature type="active site" description="Proton donor" evidence="8">
    <location>
        <position position="544"/>
    </location>
</feature>
<dbReference type="Gene3D" id="3.30.560.10">
    <property type="entry name" value="Glucose Oxidase, domain 3"/>
    <property type="match status" value="1"/>
</dbReference>
<dbReference type="InterPro" id="IPR000172">
    <property type="entry name" value="GMC_OxRdtase_N"/>
</dbReference>
<dbReference type="PROSITE" id="PS00624">
    <property type="entry name" value="GMC_OXRED_2"/>
    <property type="match status" value="1"/>
</dbReference>
<dbReference type="SUPFAM" id="SSF54373">
    <property type="entry name" value="FAD-linked reductases, C-terminal domain"/>
    <property type="match status" value="1"/>
</dbReference>
<evidence type="ECO:0000256" key="3">
    <source>
        <dbReference type="ARBA" id="ARBA00022630"/>
    </source>
</evidence>
<dbReference type="Pfam" id="PF05199">
    <property type="entry name" value="GMC_oxred_C"/>
    <property type="match status" value="1"/>
</dbReference>
<feature type="active site" description="Proton acceptor" evidence="8">
    <location>
        <position position="587"/>
    </location>
</feature>
<evidence type="ECO:0000256" key="4">
    <source>
        <dbReference type="ARBA" id="ARBA00022729"/>
    </source>
</evidence>
<dbReference type="GO" id="GO:0050660">
    <property type="term" value="F:flavin adenine dinucleotide binding"/>
    <property type="evidence" value="ECO:0007669"/>
    <property type="project" value="InterPro"/>
</dbReference>
<dbReference type="PIRSF" id="PIRSF000137">
    <property type="entry name" value="Alcohol_oxidase"/>
    <property type="match status" value="1"/>
</dbReference>
<sequence>MLRSLRSLTLIAIYASYVDASPLTKRASGVTNSADGANGQTFDYIVVGGGLAGMTVAGRLAEDASVTVLSIEAGADNRQDERVYNIYNYGQAFDTELDWAWPTDQGREMRGGKTLGGSSSINGGHWTRGSSSQYDGVFSLLDDAEQAGWTWDGVFEYMKKAETWSAPNDQQQAKGAESVADYHGTSGPVQVTFPDAMYGGPQQGAFIDTITNVTAMQHISDIGGGNANGVAITAQTMNWQDNDYRSSAPQAYLTPVESARTNWLTVTEHMVTKITWANASVPAAASGVEFAPASGGNTRYTAMASREVIVAAGAIQSPALLQLSGIGDHSHLDSIGVSTVVELPTVGRNLQEQTMNSLGAGGNFDYGGQGPSGCIAYPNIYELFGDQASSKVEKIQSSLSSWAQSQAASALSAEALETIYGVQADQIINNNAPVAELFFDTGYPADLGIDMWQLLPFSRGSVLASADPFTKPTISVNYFSADIDLDMQVGGARLARKVLSSAPLSDLSTGEIVPGTDAVADDEARGSDEAWSSWILDGFAAVHHPIATCAMMKRELGGVVGSDLKVYDTANVRVVDASVLALQVSAHLSSTLYGIAEKAADIIKASY</sequence>
<feature type="signal peptide" evidence="11">
    <location>
        <begin position="1"/>
        <end position="20"/>
    </location>
</feature>
<dbReference type="InterPro" id="IPR036188">
    <property type="entry name" value="FAD/NAD-bd_sf"/>
</dbReference>
<dbReference type="PROSITE" id="PS00623">
    <property type="entry name" value="GMC_OXRED_1"/>
    <property type="match status" value="1"/>
</dbReference>
<dbReference type="OrthoDB" id="269227at2759"/>
<feature type="domain" description="Glucose-methanol-choline oxidoreductase N-terminal" evidence="13">
    <location>
        <begin position="313"/>
        <end position="327"/>
    </location>
</feature>
<evidence type="ECO:0000256" key="9">
    <source>
        <dbReference type="PIRSR" id="PIRSR000137-2"/>
    </source>
</evidence>
<keyword evidence="7" id="KW-0325">Glycoprotein</keyword>
<gene>
    <name evidence="14" type="ORF">BD626DRAFT_415123</name>
</gene>
<dbReference type="EMBL" id="VDMD01000088">
    <property type="protein sequence ID" value="TRM55903.1"/>
    <property type="molecule type" value="Genomic_DNA"/>
</dbReference>
<evidence type="ECO:0000256" key="2">
    <source>
        <dbReference type="ARBA" id="ARBA00010790"/>
    </source>
</evidence>
<keyword evidence="6" id="KW-0560">Oxidoreductase</keyword>
<dbReference type="Pfam" id="PF00732">
    <property type="entry name" value="GMC_oxred_N"/>
    <property type="match status" value="1"/>
</dbReference>
<proteinExistence type="inferred from homology"/>
<feature type="chain" id="PRO_5021957341" description="Glucose-methanol-choline oxidoreductase N-terminal domain-containing protein" evidence="11">
    <location>
        <begin position="21"/>
        <end position="607"/>
    </location>
</feature>
<dbReference type="GO" id="GO:0016614">
    <property type="term" value="F:oxidoreductase activity, acting on CH-OH group of donors"/>
    <property type="evidence" value="ECO:0007669"/>
    <property type="project" value="InterPro"/>
</dbReference>